<keyword evidence="4 7" id="KW-0812">Transmembrane</keyword>
<comment type="subcellular location">
    <subcellularLocation>
        <location evidence="1">Membrane</location>
        <topology evidence="1">Multi-pass membrane protein</topology>
    </subcellularLocation>
</comment>
<feature type="transmembrane region" description="Helical" evidence="7">
    <location>
        <begin position="414"/>
        <end position="432"/>
    </location>
</feature>
<dbReference type="GO" id="GO:0005351">
    <property type="term" value="F:carbohydrate:proton symporter activity"/>
    <property type="evidence" value="ECO:0007669"/>
    <property type="project" value="TreeGrafter"/>
</dbReference>
<feature type="transmembrane region" description="Helical" evidence="7">
    <location>
        <begin position="374"/>
        <end position="393"/>
    </location>
</feature>
<evidence type="ECO:0000256" key="1">
    <source>
        <dbReference type="ARBA" id="ARBA00004141"/>
    </source>
</evidence>
<evidence type="ECO:0000313" key="9">
    <source>
        <dbReference type="EMBL" id="KAE9392113.1"/>
    </source>
</evidence>
<feature type="transmembrane region" description="Helical" evidence="7">
    <location>
        <begin position="158"/>
        <end position="180"/>
    </location>
</feature>
<dbReference type="GO" id="GO:0016020">
    <property type="term" value="C:membrane"/>
    <property type="evidence" value="ECO:0007669"/>
    <property type="project" value="UniProtKB-SubCell"/>
</dbReference>
<keyword evidence="6 7" id="KW-0472">Membrane</keyword>
<feature type="transmembrane region" description="Helical" evidence="7">
    <location>
        <begin position="342"/>
        <end position="362"/>
    </location>
</feature>
<comment type="similarity">
    <text evidence="2">Belongs to the major facilitator superfamily. Sugar transporter (TC 2.A.1.1) family.</text>
</comment>
<evidence type="ECO:0000256" key="2">
    <source>
        <dbReference type="ARBA" id="ARBA00010992"/>
    </source>
</evidence>
<keyword evidence="10" id="KW-1185">Reference proteome</keyword>
<feature type="transmembrane region" description="Helical" evidence="7">
    <location>
        <begin position="186"/>
        <end position="207"/>
    </location>
</feature>
<dbReference type="SUPFAM" id="SSF103473">
    <property type="entry name" value="MFS general substrate transporter"/>
    <property type="match status" value="1"/>
</dbReference>
<feature type="transmembrane region" description="Helical" evidence="7">
    <location>
        <begin position="276"/>
        <end position="295"/>
    </location>
</feature>
<dbReference type="InterPro" id="IPR050360">
    <property type="entry name" value="MFS_Sugar_Transporters"/>
</dbReference>
<keyword evidence="3" id="KW-0813">Transport</keyword>
<accession>A0A6A4H318</accession>
<dbReference type="EMBL" id="ML769604">
    <property type="protein sequence ID" value="KAE9392113.1"/>
    <property type="molecule type" value="Genomic_DNA"/>
</dbReference>
<dbReference type="AlphaFoldDB" id="A0A6A4H318"/>
<evidence type="ECO:0000256" key="6">
    <source>
        <dbReference type="ARBA" id="ARBA00023136"/>
    </source>
</evidence>
<sequence length="494" mass="55230">MEDKATHWRNNTHPNWWMDPGLRKSTVWVVLLYFGCFVIGYDGSLMNGFQAMPHWNKTFNNPSGTRLGLITASLYFAQIPTTVLIPWICDTYGRRTSIVLGSIGIIAGALITCFSQNEAMFISGRVVIGLFCDFPLIACSCLINELVHPRLRGISAGLFMITYNFGSLIAAWVTFVCILWDSDWSWRLPALFQAVGPVILVFVGLICPESPRYLISRGNENQAMKILAKYHANGDHDDELVQREFQEISMHIRQEKENSVGSWRSLIATPGNRHRLLIMCIVSSGIIITGIGPIASYLPPVLRSVGITDPIKISIINGGLAIFNTFMSVVGGLCVDRIGRRSLFLISTIGMLVTYTVIIGLAASFTSTPDPSPAIGIAFVVMFFLCYGSYDIAWVPLAQLYNVEILPFSIRSKALSVGNVVTTICLSISNFVNPIGLERLHWRFYTVFLAIQFIYLALIWWFFIETRGHTIEQVSVLFDKEPVIHSRPNPIEQD</sequence>
<evidence type="ECO:0000313" key="10">
    <source>
        <dbReference type="Proteomes" id="UP000799118"/>
    </source>
</evidence>
<evidence type="ECO:0000259" key="8">
    <source>
        <dbReference type="PROSITE" id="PS50850"/>
    </source>
</evidence>
<feature type="transmembrane region" description="Helical" evidence="7">
    <location>
        <begin position="315"/>
        <end position="335"/>
    </location>
</feature>
<feature type="transmembrane region" description="Helical" evidence="7">
    <location>
        <begin position="27"/>
        <end position="49"/>
    </location>
</feature>
<dbReference type="OrthoDB" id="6133115at2759"/>
<feature type="transmembrane region" description="Helical" evidence="7">
    <location>
        <begin position="444"/>
        <end position="463"/>
    </location>
</feature>
<dbReference type="InterPro" id="IPR005828">
    <property type="entry name" value="MFS_sugar_transport-like"/>
</dbReference>
<dbReference type="Pfam" id="PF00083">
    <property type="entry name" value="Sugar_tr"/>
    <property type="match status" value="1"/>
</dbReference>
<dbReference type="InterPro" id="IPR005829">
    <property type="entry name" value="Sugar_transporter_CS"/>
</dbReference>
<dbReference type="Proteomes" id="UP000799118">
    <property type="component" value="Unassembled WGS sequence"/>
</dbReference>
<dbReference type="InterPro" id="IPR036259">
    <property type="entry name" value="MFS_trans_sf"/>
</dbReference>
<organism evidence="9 10">
    <name type="scientific">Gymnopus androsaceus JB14</name>
    <dbReference type="NCBI Taxonomy" id="1447944"/>
    <lineage>
        <taxon>Eukaryota</taxon>
        <taxon>Fungi</taxon>
        <taxon>Dikarya</taxon>
        <taxon>Basidiomycota</taxon>
        <taxon>Agaricomycotina</taxon>
        <taxon>Agaricomycetes</taxon>
        <taxon>Agaricomycetidae</taxon>
        <taxon>Agaricales</taxon>
        <taxon>Marasmiineae</taxon>
        <taxon>Omphalotaceae</taxon>
        <taxon>Gymnopus</taxon>
    </lineage>
</organism>
<feature type="transmembrane region" description="Helical" evidence="7">
    <location>
        <begin position="126"/>
        <end position="146"/>
    </location>
</feature>
<reference evidence="9" key="1">
    <citation type="journal article" date="2019" name="Environ. Microbiol.">
        <title>Fungal ecological strategies reflected in gene transcription - a case study of two litter decomposers.</title>
        <authorList>
            <person name="Barbi F."/>
            <person name="Kohler A."/>
            <person name="Barry K."/>
            <person name="Baskaran P."/>
            <person name="Daum C."/>
            <person name="Fauchery L."/>
            <person name="Ihrmark K."/>
            <person name="Kuo A."/>
            <person name="LaButti K."/>
            <person name="Lipzen A."/>
            <person name="Morin E."/>
            <person name="Grigoriev I.V."/>
            <person name="Henrissat B."/>
            <person name="Lindahl B."/>
            <person name="Martin F."/>
        </authorList>
    </citation>
    <scope>NUCLEOTIDE SEQUENCE</scope>
    <source>
        <strain evidence="9">JB14</strain>
    </source>
</reference>
<feature type="transmembrane region" description="Helical" evidence="7">
    <location>
        <begin position="69"/>
        <end position="89"/>
    </location>
</feature>
<name>A0A6A4H318_9AGAR</name>
<keyword evidence="5 7" id="KW-1133">Transmembrane helix</keyword>
<dbReference type="PANTHER" id="PTHR48022:SF52">
    <property type="entry name" value="SUGAR TRANSPORTER, PUTATIVE-RELATED"/>
    <property type="match status" value="1"/>
</dbReference>
<evidence type="ECO:0000256" key="4">
    <source>
        <dbReference type="ARBA" id="ARBA00022692"/>
    </source>
</evidence>
<evidence type="ECO:0000256" key="5">
    <source>
        <dbReference type="ARBA" id="ARBA00022989"/>
    </source>
</evidence>
<keyword evidence="9" id="KW-0762">Sugar transport</keyword>
<proteinExistence type="inferred from homology"/>
<dbReference type="PROSITE" id="PS50850">
    <property type="entry name" value="MFS"/>
    <property type="match status" value="1"/>
</dbReference>
<gene>
    <name evidence="9" type="ORF">BT96DRAFT_864475</name>
</gene>
<feature type="domain" description="Major facilitator superfamily (MFS) profile" evidence="8">
    <location>
        <begin position="28"/>
        <end position="467"/>
    </location>
</feature>
<evidence type="ECO:0000256" key="3">
    <source>
        <dbReference type="ARBA" id="ARBA00022448"/>
    </source>
</evidence>
<dbReference type="PANTHER" id="PTHR48022">
    <property type="entry name" value="PLASTIDIC GLUCOSE TRANSPORTER 4"/>
    <property type="match status" value="1"/>
</dbReference>
<protein>
    <submittedName>
        <fullName evidence="9">MFS sugar transporter</fullName>
    </submittedName>
</protein>
<evidence type="ECO:0000256" key="7">
    <source>
        <dbReference type="SAM" id="Phobius"/>
    </source>
</evidence>
<dbReference type="PROSITE" id="PS00216">
    <property type="entry name" value="SUGAR_TRANSPORT_1"/>
    <property type="match status" value="1"/>
</dbReference>
<dbReference type="InterPro" id="IPR020846">
    <property type="entry name" value="MFS_dom"/>
</dbReference>
<dbReference type="Gene3D" id="1.20.1250.20">
    <property type="entry name" value="MFS general substrate transporter like domains"/>
    <property type="match status" value="1"/>
</dbReference>
<dbReference type="FunFam" id="1.20.1250.20:FF:000134">
    <property type="entry name" value="MFS sugar transporter protein"/>
    <property type="match status" value="1"/>
</dbReference>
<feature type="transmembrane region" description="Helical" evidence="7">
    <location>
        <begin position="96"/>
        <end position="114"/>
    </location>
</feature>